<name>A0A1I7UJ35_9PELO</name>
<sequence length="155" mass="17515">MAGKRSVRSPLPTAARASEKDRVSSGERWAVTRCRRWGGEAMGQRRDGGAEQRRLDEGTRRLATTTTMDGSATRREHEERKKLQKDRNKAPTSSGCVGIDKGRRKQRIIKSGFRRIGCPRETATRPVILEVENNYRVIGNQFSNFQPGFPSRTVK</sequence>
<proteinExistence type="predicted"/>
<evidence type="ECO:0000256" key="1">
    <source>
        <dbReference type="SAM" id="MobiDB-lite"/>
    </source>
</evidence>
<dbReference type="WBParaSite" id="Csp11.Scaffold629.g9832.t1">
    <property type="protein sequence ID" value="Csp11.Scaffold629.g9832.t1"/>
    <property type="gene ID" value="Csp11.Scaffold629.g9832"/>
</dbReference>
<reference evidence="3" key="1">
    <citation type="submission" date="2016-11" db="UniProtKB">
        <authorList>
            <consortium name="WormBaseParasite"/>
        </authorList>
    </citation>
    <scope>IDENTIFICATION</scope>
</reference>
<dbReference type="AlphaFoldDB" id="A0A1I7UJ35"/>
<keyword evidence="2" id="KW-1185">Reference proteome</keyword>
<feature type="compositionally biased region" description="Basic and acidic residues" evidence="1">
    <location>
        <begin position="72"/>
        <end position="89"/>
    </location>
</feature>
<protein>
    <submittedName>
        <fullName evidence="3">Uncharacterized protein</fullName>
    </submittedName>
</protein>
<feature type="region of interest" description="Disordered" evidence="1">
    <location>
        <begin position="1"/>
        <end position="102"/>
    </location>
</feature>
<accession>A0A1I7UJ35</accession>
<dbReference type="Proteomes" id="UP000095282">
    <property type="component" value="Unplaced"/>
</dbReference>
<evidence type="ECO:0000313" key="2">
    <source>
        <dbReference type="Proteomes" id="UP000095282"/>
    </source>
</evidence>
<feature type="compositionally biased region" description="Basic and acidic residues" evidence="1">
    <location>
        <begin position="43"/>
        <end position="60"/>
    </location>
</feature>
<evidence type="ECO:0000313" key="3">
    <source>
        <dbReference type="WBParaSite" id="Csp11.Scaffold629.g9832.t1"/>
    </source>
</evidence>
<organism evidence="2 3">
    <name type="scientific">Caenorhabditis tropicalis</name>
    <dbReference type="NCBI Taxonomy" id="1561998"/>
    <lineage>
        <taxon>Eukaryota</taxon>
        <taxon>Metazoa</taxon>
        <taxon>Ecdysozoa</taxon>
        <taxon>Nematoda</taxon>
        <taxon>Chromadorea</taxon>
        <taxon>Rhabditida</taxon>
        <taxon>Rhabditina</taxon>
        <taxon>Rhabditomorpha</taxon>
        <taxon>Rhabditoidea</taxon>
        <taxon>Rhabditidae</taxon>
        <taxon>Peloderinae</taxon>
        <taxon>Caenorhabditis</taxon>
    </lineage>
</organism>